<dbReference type="SUPFAM" id="SSF52540">
    <property type="entry name" value="P-loop containing nucleoside triphosphate hydrolases"/>
    <property type="match status" value="1"/>
</dbReference>
<evidence type="ECO:0000313" key="2">
    <source>
        <dbReference type="EMBL" id="MFD2614795.1"/>
    </source>
</evidence>
<dbReference type="CDD" id="cd03116">
    <property type="entry name" value="MobB"/>
    <property type="match status" value="1"/>
</dbReference>
<dbReference type="PANTHER" id="PTHR40072:SF1">
    <property type="entry name" value="MOLYBDOPTERIN-GUANINE DINUCLEOTIDE BIOSYNTHESIS ADAPTER PROTEIN"/>
    <property type="match status" value="1"/>
</dbReference>
<dbReference type="InterPro" id="IPR004435">
    <property type="entry name" value="MobB_dom"/>
</dbReference>
<dbReference type="Pfam" id="PF03205">
    <property type="entry name" value="MobB"/>
    <property type="match status" value="1"/>
</dbReference>
<dbReference type="EMBL" id="JBHUME010000014">
    <property type="protein sequence ID" value="MFD2614795.1"/>
    <property type="molecule type" value="Genomic_DNA"/>
</dbReference>
<organism evidence="2 3">
    <name type="scientific">Paenibacillus gansuensis</name>
    <dbReference type="NCBI Taxonomy" id="306542"/>
    <lineage>
        <taxon>Bacteria</taxon>
        <taxon>Bacillati</taxon>
        <taxon>Bacillota</taxon>
        <taxon>Bacilli</taxon>
        <taxon>Bacillales</taxon>
        <taxon>Paenibacillaceae</taxon>
        <taxon>Paenibacillus</taxon>
    </lineage>
</organism>
<dbReference type="Proteomes" id="UP001597541">
    <property type="component" value="Unassembled WGS sequence"/>
</dbReference>
<proteinExistence type="predicted"/>
<comment type="caution">
    <text evidence="2">The sequence shown here is derived from an EMBL/GenBank/DDBJ whole genome shotgun (WGS) entry which is preliminary data.</text>
</comment>
<dbReference type="NCBIfam" id="TIGR00176">
    <property type="entry name" value="mobB"/>
    <property type="match status" value="1"/>
</dbReference>
<protein>
    <submittedName>
        <fullName evidence="2">Molybdopterin-guanine dinucleotide biosynthesis protein B</fullName>
    </submittedName>
</protein>
<keyword evidence="3" id="KW-1185">Reference proteome</keyword>
<dbReference type="RefSeq" id="WP_377606057.1">
    <property type="nucleotide sequence ID" value="NZ_JBHUME010000014.1"/>
</dbReference>
<evidence type="ECO:0000259" key="1">
    <source>
        <dbReference type="Pfam" id="PF03205"/>
    </source>
</evidence>
<reference evidence="3" key="1">
    <citation type="journal article" date="2019" name="Int. J. Syst. Evol. Microbiol.">
        <title>The Global Catalogue of Microorganisms (GCM) 10K type strain sequencing project: providing services to taxonomists for standard genome sequencing and annotation.</title>
        <authorList>
            <consortium name="The Broad Institute Genomics Platform"/>
            <consortium name="The Broad Institute Genome Sequencing Center for Infectious Disease"/>
            <person name="Wu L."/>
            <person name="Ma J."/>
        </authorList>
    </citation>
    <scope>NUCLEOTIDE SEQUENCE [LARGE SCALE GENOMIC DNA]</scope>
    <source>
        <strain evidence="3">KCTC 3950</strain>
    </source>
</reference>
<dbReference type="InterPro" id="IPR027417">
    <property type="entry name" value="P-loop_NTPase"/>
</dbReference>
<gene>
    <name evidence="2" type="primary">mobB</name>
    <name evidence="2" type="ORF">ACFSUF_20480</name>
</gene>
<feature type="domain" description="Molybdopterin-guanine dinucleotide biosynthesis protein B (MobB)" evidence="1">
    <location>
        <begin position="7"/>
        <end position="132"/>
    </location>
</feature>
<dbReference type="PANTHER" id="PTHR40072">
    <property type="entry name" value="MOLYBDOPTERIN-GUANINE DINUCLEOTIDE BIOSYNTHESIS ADAPTER PROTEIN-RELATED"/>
    <property type="match status" value="1"/>
</dbReference>
<accession>A0ABW5PJU5</accession>
<evidence type="ECO:0000313" key="3">
    <source>
        <dbReference type="Proteomes" id="UP001597541"/>
    </source>
</evidence>
<name>A0ABW5PJU5_9BACL</name>
<dbReference type="InterPro" id="IPR052539">
    <property type="entry name" value="MGD_biosynthesis_adapter"/>
</dbReference>
<sequence>MDYPLIYQITGYKNTGKTTLLCRIVALWKAKGIPAATIKHDAHEFQMDRNGSDTSQHQEAGAVWTAITSPRQTVILQSGMADLAQLILLAPPETVILAEGFKHAPYPKLVMACSETDIRLANQLTGVTAIVAEASFYRQQIAVPTTTPIFCRDQVEEISDHMLAELRFLGAGAWLETTLI</sequence>
<dbReference type="Gene3D" id="3.40.50.300">
    <property type="entry name" value="P-loop containing nucleotide triphosphate hydrolases"/>
    <property type="match status" value="1"/>
</dbReference>